<dbReference type="EMBL" id="MN270889">
    <property type="protein sequence ID" value="QFP93691.1"/>
    <property type="molecule type" value="Genomic_DNA"/>
</dbReference>
<sequence length="40" mass="4511">MGNLQRGHIYVLRSVNGALVPLHIQDHSTYREWAGCFSAI</sequence>
<proteinExistence type="predicted"/>
<evidence type="ECO:0000313" key="1">
    <source>
        <dbReference type="EMBL" id="QFP93691.1"/>
    </source>
</evidence>
<keyword evidence="2" id="KW-1185">Reference proteome</keyword>
<dbReference type="Proteomes" id="UP000326262">
    <property type="component" value="Segment"/>
</dbReference>
<reference evidence="1 2" key="1">
    <citation type="submission" date="2019-08" db="EMBL/GenBank/DDBJ databases">
        <title>Six bacteriophages against potato bacterial diseases.</title>
        <authorList>
            <person name="Zhang X."/>
            <person name="Kering K."/>
        </authorList>
    </citation>
    <scope>NUCLEOTIDE SEQUENCE [LARGE SCALE GENOMIC DNA]</scope>
</reference>
<name>A0A5P8D4Y4_9CAUD</name>
<evidence type="ECO:0000313" key="2">
    <source>
        <dbReference type="Proteomes" id="UP000326262"/>
    </source>
</evidence>
<accession>A0A5P8D4Y4</accession>
<protein>
    <submittedName>
        <fullName evidence="1">Uncharacterized protein</fullName>
    </submittedName>
</protein>
<organism evidence="1 2">
    <name type="scientific">Ralstonia phage P-PSG-11</name>
    <dbReference type="NCBI Taxonomy" id="2652430"/>
    <lineage>
        <taxon>Viruses</taxon>
        <taxon>Duplodnaviria</taxon>
        <taxon>Heunggongvirae</taxon>
        <taxon>Uroviricota</taxon>
        <taxon>Caudoviricetes</taxon>
        <taxon>Autographivirales</taxon>
        <taxon>Gyeongsanvirus</taxon>
        <taxon>Gyeongsanvirus PPSG11</taxon>
    </lineage>
</organism>